<dbReference type="OrthoDB" id="7475817at2759"/>
<protein>
    <submittedName>
        <fullName evidence="2">Uncharacterized protein</fullName>
    </submittedName>
</protein>
<sequence>MNEEKLSSDKVPQKFAEWLLSMGCPPDKVPSVDKLAEMCRGQYYMVWRSLMEHVEAKDIIRHKRLQVFHNDVERCQKKNAFCKPDSSIVVPDELSLWKQQTTMKERVQDAEDRVQQAKEKLNLLIDKVSSKLSHREATRSRLQDGQRRAWLLQQVAEELRAKKDNLIEAKGIADSLSGQEESGDVESKLDKLLNRRATSRPAALSVSVASLASSSITSTTELNDTGDNARITPQWVLSYTAAMHCALALEAVKCKLHAQHTQARLAASLTQLNECLSGEACELLVVRSERVRAEARVQACARCRPARRASSSVSVRKLACRPCARCTTSSPRLDCSRRIPPVCGAGHARQILLLDKAIECLSGEACELLVVRSERVRAEARVQALRALHDQLAARAGLFAADTASLQGQATHRQILLLDKAIVSNNPGVPIRRSLRAVSGP</sequence>
<gene>
    <name evidence="2" type="ORF">CINC_LOCUS7511</name>
</gene>
<evidence type="ECO:0000256" key="1">
    <source>
        <dbReference type="SAM" id="Coils"/>
    </source>
</evidence>
<proteinExistence type="predicted"/>
<keyword evidence="1" id="KW-0175">Coiled coil</keyword>
<dbReference type="Proteomes" id="UP001154114">
    <property type="component" value="Chromosome 23"/>
</dbReference>
<dbReference type="Pfam" id="PF14817">
    <property type="entry name" value="HAUS5"/>
    <property type="match status" value="1"/>
</dbReference>
<organism evidence="2 3">
    <name type="scientific">Chrysodeixis includens</name>
    <name type="common">Soybean looper</name>
    <name type="synonym">Pseudoplusia includens</name>
    <dbReference type="NCBI Taxonomy" id="689277"/>
    <lineage>
        <taxon>Eukaryota</taxon>
        <taxon>Metazoa</taxon>
        <taxon>Ecdysozoa</taxon>
        <taxon>Arthropoda</taxon>
        <taxon>Hexapoda</taxon>
        <taxon>Insecta</taxon>
        <taxon>Pterygota</taxon>
        <taxon>Neoptera</taxon>
        <taxon>Endopterygota</taxon>
        <taxon>Lepidoptera</taxon>
        <taxon>Glossata</taxon>
        <taxon>Ditrysia</taxon>
        <taxon>Noctuoidea</taxon>
        <taxon>Noctuidae</taxon>
        <taxon>Plusiinae</taxon>
        <taxon>Chrysodeixis</taxon>
    </lineage>
</organism>
<reference evidence="2" key="1">
    <citation type="submission" date="2021-12" db="EMBL/GenBank/DDBJ databases">
        <authorList>
            <person name="King R."/>
        </authorList>
    </citation>
    <scope>NUCLEOTIDE SEQUENCE</scope>
</reference>
<dbReference type="EMBL" id="LR824026">
    <property type="protein sequence ID" value="CAD0205207.1"/>
    <property type="molecule type" value="Genomic_DNA"/>
</dbReference>
<feature type="coiled-coil region" evidence="1">
    <location>
        <begin position="100"/>
        <end position="127"/>
    </location>
</feature>
<dbReference type="AlphaFoldDB" id="A0A9N8Q226"/>
<dbReference type="GO" id="GO:0070652">
    <property type="term" value="C:HAUS complex"/>
    <property type="evidence" value="ECO:0007669"/>
    <property type="project" value="InterPro"/>
</dbReference>
<evidence type="ECO:0000313" key="3">
    <source>
        <dbReference type="Proteomes" id="UP001154114"/>
    </source>
</evidence>
<keyword evidence="3" id="KW-1185">Reference proteome</keyword>
<accession>A0A9N8Q226</accession>
<dbReference type="GO" id="GO:0051225">
    <property type="term" value="P:spindle assembly"/>
    <property type="evidence" value="ECO:0007669"/>
    <property type="project" value="InterPro"/>
</dbReference>
<name>A0A9N8Q226_CHRIL</name>
<evidence type="ECO:0000313" key="2">
    <source>
        <dbReference type="EMBL" id="CAD0205207.1"/>
    </source>
</evidence>
<dbReference type="InterPro" id="IPR029131">
    <property type="entry name" value="HAUS5"/>
</dbReference>